<dbReference type="KEGG" id="ehn:H9Q80_07065"/>
<protein>
    <recommendedName>
        <fullName evidence="3">Cyclic lactone autoinducer peptide</fullName>
    </recommendedName>
</protein>
<name>A0A7G9GSB2_9FIRM</name>
<evidence type="ECO:0008006" key="3">
    <source>
        <dbReference type="Google" id="ProtNLM"/>
    </source>
</evidence>
<evidence type="ECO:0000313" key="2">
    <source>
        <dbReference type="Proteomes" id="UP000515856"/>
    </source>
</evidence>
<dbReference type="AlphaFoldDB" id="A0A7G9GSB2"/>
<dbReference type="Proteomes" id="UP000515856">
    <property type="component" value="Chromosome"/>
</dbReference>
<keyword evidence="2" id="KW-1185">Reference proteome</keyword>
<sequence>MNSPIKKVMQMFAKIAYKEALSAANSVSQKGMFQLKEPESLKRRKRK</sequence>
<gene>
    <name evidence="1" type="ORF">H9Q80_07065</name>
</gene>
<reference evidence="1 2" key="1">
    <citation type="submission" date="2020-08" db="EMBL/GenBank/DDBJ databases">
        <authorList>
            <person name="Liu C."/>
            <person name="Sun Q."/>
        </authorList>
    </citation>
    <scope>NUCLEOTIDE SEQUENCE [LARGE SCALE GENOMIC DNA]</scope>
    <source>
        <strain evidence="1 2">NSJ-61</strain>
    </source>
</reference>
<dbReference type="EMBL" id="CP060636">
    <property type="protein sequence ID" value="QNM13694.1"/>
    <property type="molecule type" value="Genomic_DNA"/>
</dbReference>
<accession>A0A7G9GSB2</accession>
<proteinExistence type="predicted"/>
<organism evidence="1 2">
    <name type="scientific">[Eubacterium] hominis</name>
    <dbReference type="NCBI Taxonomy" id="2764325"/>
    <lineage>
        <taxon>Bacteria</taxon>
        <taxon>Bacillati</taxon>
        <taxon>Bacillota</taxon>
        <taxon>Erysipelotrichia</taxon>
        <taxon>Erysipelotrichales</taxon>
        <taxon>Erysipelotrichaceae</taxon>
        <taxon>Amedibacillus</taxon>
    </lineage>
</organism>
<evidence type="ECO:0000313" key="1">
    <source>
        <dbReference type="EMBL" id="QNM13694.1"/>
    </source>
</evidence>
<dbReference type="RefSeq" id="WP_158552300.1">
    <property type="nucleotide sequence ID" value="NZ_CP060636.1"/>
</dbReference>